<dbReference type="EC" id="2.3.1.-" evidence="4"/>
<comment type="similarity">
    <text evidence="1 4">Belongs to the 2-oxoacid dehydrogenase family.</text>
</comment>
<dbReference type="Pfam" id="PF00198">
    <property type="entry name" value="2-oxoacid_dh"/>
    <property type="match status" value="1"/>
</dbReference>
<dbReference type="Proteomes" id="UP000078046">
    <property type="component" value="Unassembled WGS sequence"/>
</dbReference>
<gene>
    <name evidence="7" type="ORF">A3Q56_05822</name>
</gene>
<dbReference type="InterPro" id="IPR011053">
    <property type="entry name" value="Single_hybrid_motif"/>
</dbReference>
<dbReference type="PANTHER" id="PTHR23151">
    <property type="entry name" value="DIHYDROLIPOAMIDE ACETYL/SUCCINYL-TRANSFERASE-RELATED"/>
    <property type="match status" value="1"/>
</dbReference>
<comment type="caution">
    <text evidence="7">The sequence shown here is derived from an EMBL/GenBank/DDBJ whole genome shotgun (WGS) entry which is preliminary data.</text>
</comment>
<keyword evidence="4" id="KW-0808">Transferase</keyword>
<feature type="region of interest" description="Disordered" evidence="5">
    <location>
        <begin position="287"/>
        <end position="316"/>
    </location>
</feature>
<dbReference type="SUPFAM" id="SSF51230">
    <property type="entry name" value="Single hybrid motif"/>
    <property type="match status" value="2"/>
</dbReference>
<reference evidence="7 8" key="1">
    <citation type="submission" date="2016-04" db="EMBL/GenBank/DDBJ databases">
        <title>The genome of Intoshia linei affirms orthonectids as highly simplified spiralians.</title>
        <authorList>
            <person name="Mikhailov K.V."/>
            <person name="Slusarev G.S."/>
            <person name="Nikitin M.A."/>
            <person name="Logacheva M.D."/>
            <person name="Penin A."/>
            <person name="Aleoshin V."/>
            <person name="Panchin Y.V."/>
        </authorList>
    </citation>
    <scope>NUCLEOTIDE SEQUENCE [LARGE SCALE GENOMIC DNA]</scope>
    <source>
        <strain evidence="7">Intl2013</strain>
        <tissue evidence="7">Whole animal</tissue>
    </source>
</reference>
<dbReference type="OrthoDB" id="537444at2759"/>
<dbReference type="PROSITE" id="PS50968">
    <property type="entry name" value="BIOTINYL_LIPOYL"/>
    <property type="match status" value="2"/>
</dbReference>
<dbReference type="FunFam" id="2.40.50.100:FF:000010">
    <property type="entry name" value="Acetyltransferase component of pyruvate dehydrogenase complex"/>
    <property type="match status" value="2"/>
</dbReference>
<keyword evidence="4" id="KW-0012">Acyltransferase</keyword>
<dbReference type="CDD" id="cd06849">
    <property type="entry name" value="lipoyl_domain"/>
    <property type="match status" value="2"/>
</dbReference>
<accession>A0A177AZ51</accession>
<evidence type="ECO:0000256" key="3">
    <source>
        <dbReference type="ARBA" id="ARBA00022946"/>
    </source>
</evidence>
<dbReference type="Gene3D" id="3.30.559.10">
    <property type="entry name" value="Chloramphenicol acetyltransferase-like domain"/>
    <property type="match status" value="1"/>
</dbReference>
<keyword evidence="8" id="KW-1185">Reference proteome</keyword>
<dbReference type="InterPro" id="IPR001078">
    <property type="entry name" value="2-oxoacid_DH_actylTfrase"/>
</dbReference>
<dbReference type="GO" id="GO:0004742">
    <property type="term" value="F:dihydrolipoyllysine-residue acetyltransferase activity"/>
    <property type="evidence" value="ECO:0007669"/>
    <property type="project" value="TreeGrafter"/>
</dbReference>
<proteinExistence type="inferred from homology"/>
<dbReference type="Gene3D" id="2.40.50.100">
    <property type="match status" value="2"/>
</dbReference>
<protein>
    <recommendedName>
        <fullName evidence="4">Dihydrolipoamide acetyltransferase component of pyruvate dehydrogenase complex</fullName>
        <ecNumber evidence="4">2.3.1.-</ecNumber>
    </recommendedName>
</protein>
<name>A0A177AZ51_9BILA</name>
<dbReference type="InterPro" id="IPR023213">
    <property type="entry name" value="CAT-like_dom_sf"/>
</dbReference>
<evidence type="ECO:0000256" key="4">
    <source>
        <dbReference type="RuleBase" id="RU003423"/>
    </source>
</evidence>
<dbReference type="Pfam" id="PF00364">
    <property type="entry name" value="Biotin_lipoyl"/>
    <property type="match status" value="2"/>
</dbReference>
<evidence type="ECO:0000313" key="7">
    <source>
        <dbReference type="EMBL" id="OAF66454.1"/>
    </source>
</evidence>
<dbReference type="InterPro" id="IPR045257">
    <property type="entry name" value="E2/Pdx1"/>
</dbReference>
<feature type="compositionally biased region" description="Basic and acidic residues" evidence="5">
    <location>
        <begin position="287"/>
        <end position="297"/>
    </location>
</feature>
<keyword evidence="2 4" id="KW-0450">Lipoyl</keyword>
<evidence type="ECO:0000256" key="5">
    <source>
        <dbReference type="SAM" id="MobiDB-lite"/>
    </source>
</evidence>
<dbReference type="GO" id="GO:0006086">
    <property type="term" value="P:pyruvate decarboxylation to acetyl-CoA"/>
    <property type="evidence" value="ECO:0007669"/>
    <property type="project" value="InterPro"/>
</dbReference>
<dbReference type="GO" id="GO:0045254">
    <property type="term" value="C:pyruvate dehydrogenase complex"/>
    <property type="evidence" value="ECO:0007669"/>
    <property type="project" value="InterPro"/>
</dbReference>
<dbReference type="AlphaFoldDB" id="A0A177AZ51"/>
<feature type="non-terminal residue" evidence="7">
    <location>
        <position position="618"/>
    </location>
</feature>
<dbReference type="InterPro" id="IPR000089">
    <property type="entry name" value="Biotin_lipoyl"/>
</dbReference>
<dbReference type="PROSITE" id="PS00189">
    <property type="entry name" value="LIPOYL"/>
    <property type="match status" value="2"/>
</dbReference>
<evidence type="ECO:0000256" key="2">
    <source>
        <dbReference type="ARBA" id="ARBA00022823"/>
    </source>
</evidence>
<comment type="cofactor">
    <cofactor evidence="4">
        <name>(R)-lipoate</name>
        <dbReference type="ChEBI" id="CHEBI:83088"/>
    </cofactor>
</comment>
<evidence type="ECO:0000256" key="1">
    <source>
        <dbReference type="ARBA" id="ARBA00007317"/>
    </source>
</evidence>
<feature type="domain" description="Lipoyl-binding" evidence="6">
    <location>
        <begin position="193"/>
        <end position="270"/>
    </location>
</feature>
<dbReference type="SUPFAM" id="SSF52777">
    <property type="entry name" value="CoA-dependent acyltransferases"/>
    <property type="match status" value="1"/>
</dbReference>
<dbReference type="EMBL" id="LWCA01000928">
    <property type="protein sequence ID" value="OAF66454.1"/>
    <property type="molecule type" value="Genomic_DNA"/>
</dbReference>
<feature type="domain" description="Lipoyl-binding" evidence="6">
    <location>
        <begin position="69"/>
        <end position="145"/>
    </location>
</feature>
<evidence type="ECO:0000259" key="6">
    <source>
        <dbReference type="PROSITE" id="PS50968"/>
    </source>
</evidence>
<dbReference type="PANTHER" id="PTHR23151:SF90">
    <property type="entry name" value="DIHYDROLIPOYLLYSINE-RESIDUE ACETYLTRANSFERASE COMPONENT OF PYRUVATE DEHYDROGENASE COMPLEX, MITOCHONDRIAL-RELATED"/>
    <property type="match status" value="1"/>
</dbReference>
<keyword evidence="3" id="KW-0809">Transit peptide</keyword>
<evidence type="ECO:0000313" key="8">
    <source>
        <dbReference type="Proteomes" id="UP000078046"/>
    </source>
</evidence>
<organism evidence="7 8">
    <name type="scientific">Intoshia linei</name>
    <dbReference type="NCBI Taxonomy" id="1819745"/>
    <lineage>
        <taxon>Eukaryota</taxon>
        <taxon>Metazoa</taxon>
        <taxon>Spiralia</taxon>
        <taxon>Lophotrochozoa</taxon>
        <taxon>Mesozoa</taxon>
        <taxon>Orthonectida</taxon>
        <taxon>Rhopaluridae</taxon>
        <taxon>Intoshia</taxon>
    </lineage>
</organism>
<dbReference type="InterPro" id="IPR003016">
    <property type="entry name" value="2-oxoA_DH_lipoyl-BS"/>
</dbReference>
<sequence>MRNFCGLLRYGLRTTNTKNFKKNAFSYYILNRYSPNIKLSKNFCLNGRLPFQFIQISKFSDSNDNLPDHLIMKLPALSPTMTKGKIIRWLRNEGDKIEEGMGVAEIETDKATISMDVADDCYLAKILVPEGKSDVNLGAKVCIVVYEKEDVKSFENFQLPVSDSQKNAEINTITKNNQDTPDINLNQISYPDHTFVKLPSLSPTMSTGKLIKWNVKVGSCIAESDVIASIETDKATIDFEALEEGYVAKILKEDGGKENLDLGTPLLIMVDNESDIKAFENYEYKDSKNEKSGKSGVEKSSGSKKSDEYTTLPSSSIQPVQSSLENMYISPYAKVLATEKNIPFSAIGVDFYKSMFMESLDEILKKINKLKGTGIYGSVTARDVNNYKETKSDIDKSENDYFDVPISNMRRTIGERLTQSKSTIPHYYLTMDINTDNMLNLRKELNEHLLESKSEIKQKLSPNDFIVKAMSQASTLVPQVNSTWSLDSEYIRTYKRVDVSVAVATKNGLITPIVFNANKKSVLEISNNIKQLAAKARENKLKPNDYIGGTITVSNLGMYGIKAFTAIINPPQVSILAVGQTRRVMDSIEAINGIYKPINKSLMSVTLSCDHRVVDGAV</sequence>